<proteinExistence type="predicted"/>
<dbReference type="RefSeq" id="XP_003005930.1">
    <property type="nucleotide sequence ID" value="XM_003005884.1"/>
</dbReference>
<dbReference type="OrthoDB" id="10326930at2759"/>
<keyword evidence="2" id="KW-1185">Reference proteome</keyword>
<gene>
    <name evidence="1" type="ORF">VDBG_03883</name>
</gene>
<dbReference type="GeneID" id="9536876"/>
<dbReference type="HOGENOM" id="CLU_2322135_0_0_1"/>
<evidence type="ECO:0000313" key="2">
    <source>
        <dbReference type="Proteomes" id="UP000008698"/>
    </source>
</evidence>
<name>C9SEY8_VERA1</name>
<dbReference type="KEGG" id="val:VDBG_03883"/>
<dbReference type="AlphaFoldDB" id="C9SEY8"/>
<accession>C9SEY8</accession>
<dbReference type="EMBL" id="DS985217">
    <property type="protein sequence ID" value="EEY17774.1"/>
    <property type="molecule type" value="Genomic_DNA"/>
</dbReference>
<dbReference type="Proteomes" id="UP000008698">
    <property type="component" value="Unassembled WGS sequence"/>
</dbReference>
<reference evidence="2" key="1">
    <citation type="journal article" date="2011" name="PLoS Pathog.">
        <title>Comparative genomics yields insights into niche adaptation of plant vascular wilt pathogens.</title>
        <authorList>
            <person name="Klosterman S.J."/>
            <person name="Subbarao K.V."/>
            <person name="Kang S."/>
            <person name="Veronese P."/>
            <person name="Gold S.E."/>
            <person name="Thomma B.P.H.J."/>
            <person name="Chen Z."/>
            <person name="Henrissat B."/>
            <person name="Lee Y.-H."/>
            <person name="Park J."/>
            <person name="Garcia-Pedrajas M.D."/>
            <person name="Barbara D.J."/>
            <person name="Anchieta A."/>
            <person name="de Jonge R."/>
            <person name="Santhanam P."/>
            <person name="Maruthachalam K."/>
            <person name="Atallah Z."/>
            <person name="Amyotte S.G."/>
            <person name="Paz Z."/>
            <person name="Inderbitzin P."/>
            <person name="Hayes R.J."/>
            <person name="Heiman D.I."/>
            <person name="Young S."/>
            <person name="Zeng Q."/>
            <person name="Engels R."/>
            <person name="Galagan J."/>
            <person name="Cuomo C.A."/>
            <person name="Dobinson K.F."/>
            <person name="Ma L.-J."/>
        </authorList>
    </citation>
    <scope>NUCLEOTIDE SEQUENCE [LARGE SCALE GENOMIC DNA]</scope>
    <source>
        <strain evidence="2">VaMs.102 / ATCC MYA-4576 / FGSC 10136</strain>
    </source>
</reference>
<protein>
    <submittedName>
        <fullName evidence="1">Predicted protein</fullName>
    </submittedName>
</protein>
<organism evidence="2">
    <name type="scientific">Verticillium alfalfae (strain VaMs.102 / ATCC MYA-4576 / FGSC 10136)</name>
    <name type="common">Verticillium wilt of alfalfa</name>
    <name type="synonym">Verticillium albo-atrum</name>
    <dbReference type="NCBI Taxonomy" id="526221"/>
    <lineage>
        <taxon>Eukaryota</taxon>
        <taxon>Fungi</taxon>
        <taxon>Dikarya</taxon>
        <taxon>Ascomycota</taxon>
        <taxon>Pezizomycotina</taxon>
        <taxon>Sordariomycetes</taxon>
        <taxon>Hypocreomycetidae</taxon>
        <taxon>Glomerellales</taxon>
        <taxon>Plectosphaerellaceae</taxon>
        <taxon>Verticillium</taxon>
    </lineage>
</organism>
<sequence>MNENRLQRSDNLRSLSESWMRDGQSQLVKECFEPEPKLTESFEASDGQRRMVQGIGEFSGRFPSLPCSNSTGHIFGVGSYHREASSKLGEVVVWNGCPA</sequence>
<evidence type="ECO:0000313" key="1">
    <source>
        <dbReference type="EMBL" id="EEY17774.1"/>
    </source>
</evidence>